<protein>
    <submittedName>
        <fullName evidence="3">Uncharacterized protein</fullName>
    </submittedName>
</protein>
<proteinExistence type="predicted"/>
<dbReference type="WBParaSite" id="Hba_15908">
    <property type="protein sequence ID" value="Hba_15908"/>
    <property type="gene ID" value="Hba_15908"/>
</dbReference>
<organism evidence="2 3">
    <name type="scientific">Heterorhabditis bacteriophora</name>
    <name type="common">Entomopathogenic nematode worm</name>
    <dbReference type="NCBI Taxonomy" id="37862"/>
    <lineage>
        <taxon>Eukaryota</taxon>
        <taxon>Metazoa</taxon>
        <taxon>Ecdysozoa</taxon>
        <taxon>Nematoda</taxon>
        <taxon>Chromadorea</taxon>
        <taxon>Rhabditida</taxon>
        <taxon>Rhabditina</taxon>
        <taxon>Rhabditomorpha</taxon>
        <taxon>Strongyloidea</taxon>
        <taxon>Heterorhabditidae</taxon>
        <taxon>Heterorhabditis</taxon>
    </lineage>
</organism>
<accession>A0A1I7XEE7</accession>
<evidence type="ECO:0000313" key="3">
    <source>
        <dbReference type="WBParaSite" id="Hba_15908"/>
    </source>
</evidence>
<keyword evidence="2" id="KW-1185">Reference proteome</keyword>
<reference evidence="3" key="1">
    <citation type="submission" date="2016-11" db="UniProtKB">
        <authorList>
            <consortium name="WormBaseParasite"/>
        </authorList>
    </citation>
    <scope>IDENTIFICATION</scope>
</reference>
<name>A0A1I7XEE7_HETBA</name>
<sequence>MQLNRHEDDLHITCAGRASGPPVDCVRYNDADSGDGSNGSEHLLDLRSSIDNKKRVNLVDDDNIRSAPSLPV</sequence>
<evidence type="ECO:0000313" key="2">
    <source>
        <dbReference type="Proteomes" id="UP000095283"/>
    </source>
</evidence>
<dbReference type="Proteomes" id="UP000095283">
    <property type="component" value="Unplaced"/>
</dbReference>
<dbReference type="AlphaFoldDB" id="A0A1I7XEE7"/>
<feature type="compositionally biased region" description="Basic and acidic residues" evidence="1">
    <location>
        <begin position="1"/>
        <end position="11"/>
    </location>
</feature>
<feature type="region of interest" description="Disordered" evidence="1">
    <location>
        <begin position="1"/>
        <end position="42"/>
    </location>
</feature>
<evidence type="ECO:0000256" key="1">
    <source>
        <dbReference type="SAM" id="MobiDB-lite"/>
    </source>
</evidence>